<feature type="compositionally biased region" description="Polar residues" evidence="1">
    <location>
        <begin position="741"/>
        <end position="753"/>
    </location>
</feature>
<feature type="compositionally biased region" description="Polar residues" evidence="1">
    <location>
        <begin position="33"/>
        <end position="56"/>
    </location>
</feature>
<dbReference type="GeneID" id="18240903"/>
<organism evidence="2 3">
    <name type="scientific">Batrachochytrium dendrobatidis (strain JAM81 / FGSC 10211)</name>
    <name type="common">Frog chytrid fungus</name>
    <dbReference type="NCBI Taxonomy" id="684364"/>
    <lineage>
        <taxon>Eukaryota</taxon>
        <taxon>Fungi</taxon>
        <taxon>Fungi incertae sedis</taxon>
        <taxon>Chytridiomycota</taxon>
        <taxon>Chytridiomycota incertae sedis</taxon>
        <taxon>Chytridiomycetes</taxon>
        <taxon>Rhizophydiales</taxon>
        <taxon>Rhizophydiales incertae sedis</taxon>
        <taxon>Batrachochytrium</taxon>
    </lineage>
</organism>
<feature type="region of interest" description="Disordered" evidence="1">
    <location>
        <begin position="1"/>
        <end position="111"/>
    </location>
</feature>
<proteinExistence type="predicted"/>
<dbReference type="HOGENOM" id="CLU_369591_0_0_1"/>
<dbReference type="EMBL" id="GL882890">
    <property type="protein sequence ID" value="EGF77869.1"/>
    <property type="molecule type" value="Genomic_DNA"/>
</dbReference>
<accession>F4P9U6</accession>
<keyword evidence="3" id="KW-1185">Reference proteome</keyword>
<feature type="region of interest" description="Disordered" evidence="1">
    <location>
        <begin position="716"/>
        <end position="753"/>
    </location>
</feature>
<reference evidence="2 3" key="1">
    <citation type="submission" date="2009-12" db="EMBL/GenBank/DDBJ databases">
        <title>The draft genome of Batrachochytrium dendrobatidis.</title>
        <authorList>
            <consortium name="US DOE Joint Genome Institute (JGI-PGF)"/>
            <person name="Kuo A."/>
            <person name="Salamov A."/>
            <person name="Schmutz J."/>
            <person name="Lucas S."/>
            <person name="Pitluck S."/>
            <person name="Rosenblum E."/>
            <person name="Stajich J."/>
            <person name="Eisen M."/>
            <person name="Grigoriev I.V."/>
        </authorList>
    </citation>
    <scope>NUCLEOTIDE SEQUENCE [LARGE SCALE GENOMIC DNA]</scope>
    <source>
        <strain evidence="3">JAM81 / FGSC 10211</strain>
    </source>
</reference>
<protein>
    <submittedName>
        <fullName evidence="2">Uncharacterized protein</fullName>
    </submittedName>
</protein>
<feature type="compositionally biased region" description="Polar residues" evidence="1">
    <location>
        <begin position="294"/>
        <end position="306"/>
    </location>
</feature>
<dbReference type="InParanoid" id="F4P9U6"/>
<evidence type="ECO:0000313" key="3">
    <source>
        <dbReference type="Proteomes" id="UP000007241"/>
    </source>
</evidence>
<evidence type="ECO:0000313" key="2">
    <source>
        <dbReference type="EMBL" id="EGF77869.1"/>
    </source>
</evidence>
<name>F4P9U6_BATDJ</name>
<evidence type="ECO:0000256" key="1">
    <source>
        <dbReference type="SAM" id="MobiDB-lite"/>
    </source>
</evidence>
<dbReference type="Proteomes" id="UP000007241">
    <property type="component" value="Unassembled WGS sequence"/>
</dbReference>
<dbReference type="OrthoDB" id="5600312at2759"/>
<dbReference type="RefSeq" id="XP_006681457.1">
    <property type="nucleotide sequence ID" value="XM_006681394.1"/>
</dbReference>
<dbReference type="AlphaFoldDB" id="F4P9U6"/>
<gene>
    <name evidence="2" type="ORF">BATDEDRAFT_35861</name>
</gene>
<feature type="compositionally biased region" description="Polar residues" evidence="1">
    <location>
        <begin position="87"/>
        <end position="108"/>
    </location>
</feature>
<feature type="region of interest" description="Disordered" evidence="1">
    <location>
        <begin position="294"/>
        <end position="315"/>
    </location>
</feature>
<sequence length="753" mass="84069">MHRGSRQSHSADKADHSASTTTRVLRSYPAGTRSRTSSNDENSSPNTHMSDSSLKSRSAVKERNYTSVSNRPAWNARKVPCKKPKQDQPSNPPQQQLSHDLQPHNSKPTRVDYEGDMQAAYRKELQKWKTARNSQKLLATRKSLSETVKPFVVPLRQSSPKPLISIIQNDIVAEQENNASKSISHVSKSSKIPRPLNRSASASFIPKRIPNHSLYSTNSVSSFTKKSESPTICRHVSYPSLKSDVPLIETIVEKQFTVPQNHWLSDNTSCVEKSNDQPFFDPSILRSTAFVGSRRSSPQASATLKASTKKTDTNKPELDHALKRLKRTRLFRPFNCDRVSVQVINSFGTIVGESKYDLPTFNFFSVKDAQSAVKVGNYDLARAIFQIIAAETRNTAAAVKTPIGNGKWCVMSKPPTGFSRFWIAWANLEEMCGNKMTVLELFDRGDEAITLSSEKNILQTELYTYILRSSDQLGASADEHDRHKMDFDDDISVPVPTITDLSEMTPRAKKTPPLLKPLQSSRFTPYNSLKNSLDIDKALAPKPQFAQLIHTVAKNPAAQTNAKEFGELVGMLDQLSISEAATPKQKPSTRITQLGTLRESQFGNTFDAKDTNSIRGSVTILTPVRAKRNDRDILGVDQVITPVRRSVRNFKELKMHSTSSSDALEEKLELNTTLLPAENMSESELIKRELQSLHTGNVSRLMDKFGYAFVPNKALTQSQSIPTPVASRNWLHSKSTKPARNRLQSNHDNPTSK</sequence>